<dbReference type="Gene3D" id="1.10.340.70">
    <property type="match status" value="1"/>
</dbReference>
<dbReference type="InterPro" id="IPR021109">
    <property type="entry name" value="Peptidase_aspartic_dom_sf"/>
</dbReference>
<feature type="region of interest" description="Disordered" evidence="6">
    <location>
        <begin position="1"/>
        <end position="32"/>
    </location>
</feature>
<dbReference type="PANTHER" id="PTHR37984">
    <property type="entry name" value="PROTEIN CBG26694"/>
    <property type="match status" value="1"/>
</dbReference>
<evidence type="ECO:0000256" key="3">
    <source>
        <dbReference type="ARBA" id="ARBA00022722"/>
    </source>
</evidence>
<evidence type="ECO:0000256" key="4">
    <source>
        <dbReference type="ARBA" id="ARBA00022759"/>
    </source>
</evidence>
<evidence type="ECO:0000259" key="7">
    <source>
        <dbReference type="PROSITE" id="PS50994"/>
    </source>
</evidence>
<dbReference type="InterPro" id="IPR012337">
    <property type="entry name" value="RNaseH-like_sf"/>
</dbReference>
<keyword evidence="2" id="KW-0548">Nucleotidyltransferase</keyword>
<dbReference type="InterPro" id="IPR041588">
    <property type="entry name" value="Integrase_H2C2"/>
</dbReference>
<comment type="caution">
    <text evidence="8">The sequence shown here is derived from an EMBL/GenBank/DDBJ whole genome shotgun (WGS) entry which is preliminary data.</text>
</comment>
<feature type="domain" description="Integrase catalytic" evidence="7">
    <location>
        <begin position="469"/>
        <end position="627"/>
    </location>
</feature>
<name>A0ABR3LF98_9TELE</name>
<dbReference type="Gene3D" id="2.40.70.10">
    <property type="entry name" value="Acid Proteases"/>
    <property type="match status" value="1"/>
</dbReference>
<evidence type="ECO:0000313" key="8">
    <source>
        <dbReference type="EMBL" id="KAL1251055.1"/>
    </source>
</evidence>
<evidence type="ECO:0000256" key="5">
    <source>
        <dbReference type="ARBA" id="ARBA00039658"/>
    </source>
</evidence>
<keyword evidence="1" id="KW-0808">Transferase</keyword>
<dbReference type="EMBL" id="JAYMGO010000022">
    <property type="protein sequence ID" value="KAL1251055.1"/>
    <property type="molecule type" value="Genomic_DNA"/>
</dbReference>
<evidence type="ECO:0000256" key="2">
    <source>
        <dbReference type="ARBA" id="ARBA00022695"/>
    </source>
</evidence>
<dbReference type="InterPro" id="IPR001584">
    <property type="entry name" value="Integrase_cat-core"/>
</dbReference>
<dbReference type="Pfam" id="PF17921">
    <property type="entry name" value="Integrase_H2C2"/>
    <property type="match status" value="1"/>
</dbReference>
<dbReference type="Pfam" id="PF00665">
    <property type="entry name" value="rve"/>
    <property type="match status" value="1"/>
</dbReference>
<proteinExistence type="predicted"/>
<evidence type="ECO:0000256" key="1">
    <source>
        <dbReference type="ARBA" id="ARBA00022679"/>
    </source>
</evidence>
<dbReference type="Gene3D" id="3.30.420.10">
    <property type="entry name" value="Ribonuclease H-like superfamily/Ribonuclease H"/>
    <property type="match status" value="1"/>
</dbReference>
<dbReference type="InterPro" id="IPR036397">
    <property type="entry name" value="RNaseH_sf"/>
</dbReference>
<dbReference type="SUPFAM" id="SSF53098">
    <property type="entry name" value="Ribonuclease H-like"/>
    <property type="match status" value="1"/>
</dbReference>
<accession>A0ABR3LF98</accession>
<keyword evidence="3" id="KW-0540">Nuclease</keyword>
<gene>
    <name evidence="8" type="ORF">QQF64_018851</name>
</gene>
<sequence length="633" mass="72323">MDVSSTNVGEQAVVSHAECSESHPYQLPPGASYREPLPVIELSSMMSDMYIDSRSQVGGSEEDEPPMLKSSGEMLEQLETKITQLSTFFQALQTEVQALKSDFITCNDSMVNREACFRDAVDQRMEALKAEVKRSMSHLETEMVNCLKRRDEHWKKEMAHMKTTSTPVSLRPLSHSLSDAGHPLSATSSLQLWETVKKPDEQLLQGSSRTFMVADGKAHVSEGRIPVDYEWHGMVWPIDTYIMSDEHLAFPLILGLDFLRQTGVQLNIATMSYELKVNGQGRVYPFLQQPQWEQPWILRREPVTSLFMAVPADNGGELETLASTTVMYVDDNSSHWNLDIPSTMEEILKAQSGDIEVSELKGRIGIMDDVNRIRWEVQQGLLYRVSPCAVGTKYQLVVPKSLTTTFINYFHNSPLGAHLGRMKTLQRILEVAWWSEVRKDVWKYVKECTVCQKYKPSNTKPYGFLQSTEVEEPGYMLGVDLMGPLPKSKKGNVYLLVVVDYYTKWVELFPIRDSKTHRICKFLQEEVFTRWGVPKFLLSDRGPQFLSQLMEDLCKRWGIMRKFNTSYHPQTNLSERVNRTIKTMMASYVGETHRDWDKWLAEFRFAINTASNETTGHSPAELALGRQLKGPLE</sequence>
<evidence type="ECO:0000313" key="9">
    <source>
        <dbReference type="Proteomes" id="UP001558613"/>
    </source>
</evidence>
<feature type="region of interest" description="Disordered" evidence="6">
    <location>
        <begin position="614"/>
        <end position="633"/>
    </location>
</feature>
<organism evidence="8 9">
    <name type="scientific">Cirrhinus molitorella</name>
    <name type="common">mud carp</name>
    <dbReference type="NCBI Taxonomy" id="172907"/>
    <lineage>
        <taxon>Eukaryota</taxon>
        <taxon>Metazoa</taxon>
        <taxon>Chordata</taxon>
        <taxon>Craniata</taxon>
        <taxon>Vertebrata</taxon>
        <taxon>Euteleostomi</taxon>
        <taxon>Actinopterygii</taxon>
        <taxon>Neopterygii</taxon>
        <taxon>Teleostei</taxon>
        <taxon>Ostariophysi</taxon>
        <taxon>Cypriniformes</taxon>
        <taxon>Cyprinidae</taxon>
        <taxon>Labeoninae</taxon>
        <taxon>Labeonini</taxon>
        <taxon>Cirrhinus</taxon>
    </lineage>
</organism>
<dbReference type="PROSITE" id="PS50994">
    <property type="entry name" value="INTEGRASE"/>
    <property type="match status" value="1"/>
</dbReference>
<reference evidence="8 9" key="1">
    <citation type="submission" date="2023-09" db="EMBL/GenBank/DDBJ databases">
        <authorList>
            <person name="Wang M."/>
        </authorList>
    </citation>
    <scope>NUCLEOTIDE SEQUENCE [LARGE SCALE GENOMIC DNA]</scope>
    <source>
        <strain evidence="8">GT-2023</strain>
        <tissue evidence="8">Liver</tissue>
    </source>
</reference>
<keyword evidence="9" id="KW-1185">Reference proteome</keyword>
<keyword evidence="4" id="KW-0255">Endonuclease</keyword>
<dbReference type="Proteomes" id="UP001558613">
    <property type="component" value="Unassembled WGS sequence"/>
</dbReference>
<evidence type="ECO:0000256" key="6">
    <source>
        <dbReference type="SAM" id="MobiDB-lite"/>
    </source>
</evidence>
<dbReference type="InterPro" id="IPR050951">
    <property type="entry name" value="Retrovirus_Pol_polyprotein"/>
</dbReference>
<dbReference type="PANTHER" id="PTHR37984:SF5">
    <property type="entry name" value="PROTEIN NYNRIN-LIKE"/>
    <property type="match status" value="1"/>
</dbReference>
<protein>
    <recommendedName>
        <fullName evidence="5">Gypsy retrotransposon integrase-like protein 1</fullName>
    </recommendedName>
</protein>
<keyword evidence="4" id="KW-0378">Hydrolase</keyword>